<dbReference type="RefSeq" id="WP_074906186.1">
    <property type="nucleotide sequence ID" value="NZ_FOUB01000042.1"/>
</dbReference>
<keyword evidence="7" id="KW-1185">Reference proteome</keyword>
<evidence type="ECO:0000256" key="4">
    <source>
        <dbReference type="ARBA" id="ARBA00025742"/>
    </source>
</evidence>
<protein>
    <submittedName>
        <fullName evidence="6">3',5'-cyclic AMP phosphodiesterase CpdA</fullName>
    </submittedName>
</protein>
<organism evidence="6 7">
    <name type="scientific">Nitrosomonas communis</name>
    <dbReference type="NCBI Taxonomy" id="44574"/>
    <lineage>
        <taxon>Bacteria</taxon>
        <taxon>Pseudomonadati</taxon>
        <taxon>Pseudomonadota</taxon>
        <taxon>Betaproteobacteria</taxon>
        <taxon>Nitrosomonadales</taxon>
        <taxon>Nitrosomonadaceae</taxon>
        <taxon>Nitrosomonas</taxon>
    </lineage>
</organism>
<dbReference type="InterPro" id="IPR004843">
    <property type="entry name" value="Calcineurin-like_PHP"/>
</dbReference>
<gene>
    <name evidence="6" type="ORF">SAMN05421863_104228</name>
</gene>
<accession>A0A1I4SPC3</accession>
<dbReference type="GO" id="GO:0016787">
    <property type="term" value="F:hydrolase activity"/>
    <property type="evidence" value="ECO:0007669"/>
    <property type="project" value="UniProtKB-KW"/>
</dbReference>
<dbReference type="Gene3D" id="3.60.21.10">
    <property type="match status" value="1"/>
</dbReference>
<evidence type="ECO:0000256" key="3">
    <source>
        <dbReference type="ARBA" id="ARBA00023004"/>
    </source>
</evidence>
<evidence type="ECO:0000313" key="6">
    <source>
        <dbReference type="EMBL" id="SFM66334.1"/>
    </source>
</evidence>
<evidence type="ECO:0000259" key="5">
    <source>
        <dbReference type="Pfam" id="PF00149"/>
    </source>
</evidence>
<dbReference type="PANTHER" id="PTHR42988:SF2">
    <property type="entry name" value="CYCLIC NUCLEOTIDE PHOSPHODIESTERASE CBUA0032-RELATED"/>
    <property type="match status" value="1"/>
</dbReference>
<sequence>MSLLRVAHLSDPHFGTTRLEVVDGLLNILKEIQPTLVLLTGDITQRARANQFKAAKDFVDLLGSAAVIAVPGNHDIPLGNIYARIFHPYKGYENIFKQKLEQNIVLEDLCITCLNSTSRWRHVQGDFQNSYLEKQFQESYSHCKVRIVAFHHPMDCAKHVDDKNLLKGRNKAIALFERHNVDMIVSGHIHHPFISLSEDRYPHIQRKMILSVAGTCLSSRTRAGAPNSFNMIEINTDLVPSITLTRFDMDLWFHFSPKETHRFSRDATLSWNHDLSFQEGENLTEYPRQ</sequence>
<dbReference type="PANTHER" id="PTHR42988">
    <property type="entry name" value="PHOSPHOHYDROLASE"/>
    <property type="match status" value="1"/>
</dbReference>
<evidence type="ECO:0000256" key="1">
    <source>
        <dbReference type="ARBA" id="ARBA00022723"/>
    </source>
</evidence>
<dbReference type="Pfam" id="PF00149">
    <property type="entry name" value="Metallophos"/>
    <property type="match status" value="1"/>
</dbReference>
<dbReference type="GO" id="GO:0046872">
    <property type="term" value="F:metal ion binding"/>
    <property type="evidence" value="ECO:0007669"/>
    <property type="project" value="UniProtKB-KW"/>
</dbReference>
<dbReference type="OrthoDB" id="9811542at2"/>
<dbReference type="EMBL" id="FOUB01000042">
    <property type="protein sequence ID" value="SFM66334.1"/>
    <property type="molecule type" value="Genomic_DNA"/>
</dbReference>
<proteinExistence type="inferred from homology"/>
<dbReference type="InterPro" id="IPR050884">
    <property type="entry name" value="CNP_phosphodiesterase-III"/>
</dbReference>
<name>A0A1I4SPC3_9PROT</name>
<keyword evidence="1" id="KW-0479">Metal-binding</keyword>
<evidence type="ECO:0000313" key="7">
    <source>
        <dbReference type="Proteomes" id="UP000183287"/>
    </source>
</evidence>
<dbReference type="Proteomes" id="UP000183287">
    <property type="component" value="Unassembled WGS sequence"/>
</dbReference>
<dbReference type="InterPro" id="IPR029052">
    <property type="entry name" value="Metallo-depent_PP-like"/>
</dbReference>
<keyword evidence="3" id="KW-0408">Iron</keyword>
<comment type="similarity">
    <text evidence="4">Belongs to the cyclic nucleotide phosphodiesterase class-III family.</text>
</comment>
<dbReference type="AlphaFoldDB" id="A0A1I4SPC3"/>
<evidence type="ECO:0000256" key="2">
    <source>
        <dbReference type="ARBA" id="ARBA00022801"/>
    </source>
</evidence>
<keyword evidence="2" id="KW-0378">Hydrolase</keyword>
<reference evidence="7" key="1">
    <citation type="submission" date="2016-10" db="EMBL/GenBank/DDBJ databases">
        <authorList>
            <person name="Varghese N."/>
            <person name="Submissions S."/>
        </authorList>
    </citation>
    <scope>NUCLEOTIDE SEQUENCE [LARGE SCALE GENOMIC DNA]</scope>
    <source>
        <strain evidence="7">Nm44</strain>
    </source>
</reference>
<dbReference type="SUPFAM" id="SSF56300">
    <property type="entry name" value="Metallo-dependent phosphatases"/>
    <property type="match status" value="1"/>
</dbReference>
<feature type="domain" description="Calcineurin-like phosphoesterase" evidence="5">
    <location>
        <begin position="4"/>
        <end position="192"/>
    </location>
</feature>